<comment type="caution">
    <text evidence="2">The sequence shown here is derived from an EMBL/GenBank/DDBJ whole genome shotgun (WGS) entry which is preliminary data.</text>
</comment>
<feature type="domain" description="HTH marR-type" evidence="1">
    <location>
        <begin position="14"/>
        <end position="148"/>
    </location>
</feature>
<dbReference type="SUPFAM" id="SSF46785">
    <property type="entry name" value="Winged helix' DNA-binding domain"/>
    <property type="match status" value="1"/>
</dbReference>
<dbReference type="Pfam" id="PF12802">
    <property type="entry name" value="MarR_2"/>
    <property type="match status" value="1"/>
</dbReference>
<dbReference type="Gene3D" id="1.10.10.10">
    <property type="entry name" value="Winged helix-like DNA-binding domain superfamily/Winged helix DNA-binding domain"/>
    <property type="match status" value="1"/>
</dbReference>
<sequence>MDIRLEPSELTERFEAFVLMILQLNRAVTKIKELEMNRLGLRGAHANCLFFLGEYSEGLTIGQLAEACCEDKAAVSRSVAQLVEKGLAQNDAPEGSRGYRSPYRLTARGQVVASQMYDRVEKVVSVGGSGLTDQQRRSLYESLRTVLGNLDEYYREEPR</sequence>
<gene>
    <name evidence="2" type="ORF">D1639_06450</name>
</gene>
<proteinExistence type="predicted"/>
<protein>
    <submittedName>
        <fullName evidence="2">MarR family transcriptional regulator</fullName>
    </submittedName>
</protein>
<dbReference type="EMBL" id="QWKH01000040">
    <property type="protein sequence ID" value="NBI34675.1"/>
    <property type="molecule type" value="Genomic_DNA"/>
</dbReference>
<evidence type="ECO:0000259" key="1">
    <source>
        <dbReference type="PROSITE" id="PS50995"/>
    </source>
</evidence>
<reference evidence="2" key="1">
    <citation type="submission" date="2018-08" db="EMBL/GenBank/DDBJ databases">
        <title>Murine metabolic-syndrome-specific gut microbial biobank.</title>
        <authorList>
            <person name="Liu C."/>
        </authorList>
    </citation>
    <scope>NUCLEOTIDE SEQUENCE [LARGE SCALE GENOMIC DNA]</scope>
    <source>
        <strain evidence="2">Z82</strain>
    </source>
</reference>
<dbReference type="InterPro" id="IPR036388">
    <property type="entry name" value="WH-like_DNA-bd_sf"/>
</dbReference>
<dbReference type="GO" id="GO:0003700">
    <property type="term" value="F:DNA-binding transcription factor activity"/>
    <property type="evidence" value="ECO:0007669"/>
    <property type="project" value="InterPro"/>
</dbReference>
<evidence type="ECO:0000313" key="2">
    <source>
        <dbReference type="EMBL" id="NBI34675.1"/>
    </source>
</evidence>
<accession>A0A7C9JQR0</accession>
<dbReference type="InterPro" id="IPR036390">
    <property type="entry name" value="WH_DNA-bd_sf"/>
</dbReference>
<dbReference type="PROSITE" id="PS50995">
    <property type="entry name" value="HTH_MARR_2"/>
    <property type="match status" value="1"/>
</dbReference>
<name>A0A7C9JQR0_9BACT</name>
<dbReference type="AlphaFoldDB" id="A0A7C9JQR0"/>
<dbReference type="InterPro" id="IPR000835">
    <property type="entry name" value="HTH_MarR-typ"/>
</dbReference>
<organism evidence="2">
    <name type="scientific">Muribaculaceae bacterium Z82</name>
    <dbReference type="NCBI Taxonomy" id="2304548"/>
    <lineage>
        <taxon>Bacteria</taxon>
        <taxon>Pseudomonadati</taxon>
        <taxon>Bacteroidota</taxon>
        <taxon>Bacteroidia</taxon>
        <taxon>Bacteroidales</taxon>
        <taxon>Muribaculaceae</taxon>
    </lineage>
</organism>
<dbReference type="SMART" id="SM00347">
    <property type="entry name" value="HTH_MARR"/>
    <property type="match status" value="1"/>
</dbReference>